<dbReference type="EMBL" id="RRUE01000002">
    <property type="protein sequence ID" value="RRN43443.1"/>
    <property type="molecule type" value="Genomic_DNA"/>
</dbReference>
<evidence type="ECO:0000256" key="2">
    <source>
        <dbReference type="ARBA" id="ARBA00022833"/>
    </source>
</evidence>
<dbReference type="PANTHER" id="PTHR36150:SF1">
    <property type="entry name" value="DNA GYRASE INHIBITOR YACG"/>
    <property type="match status" value="1"/>
</dbReference>
<sequence length="71" mass="7986">MSTDAPTPRRITVNCPTCQGPALFAPENRWRPFCSERCRMIDLGAWANDEYVVPGQPVEADDDIPPEGMRH</sequence>
<evidence type="ECO:0000313" key="5">
    <source>
        <dbReference type="Proteomes" id="UP000270261"/>
    </source>
</evidence>
<organism evidence="4 5">
    <name type="scientific">Lautropia dentalis</name>
    <dbReference type="NCBI Taxonomy" id="2490857"/>
    <lineage>
        <taxon>Bacteria</taxon>
        <taxon>Pseudomonadati</taxon>
        <taxon>Pseudomonadota</taxon>
        <taxon>Betaproteobacteria</taxon>
        <taxon>Burkholderiales</taxon>
        <taxon>Burkholderiaceae</taxon>
        <taxon>Lautropia</taxon>
    </lineage>
</organism>
<dbReference type="RefSeq" id="WP_125095655.1">
    <property type="nucleotide sequence ID" value="NZ_RRUE01000002.1"/>
</dbReference>
<keyword evidence="5" id="KW-1185">Reference proteome</keyword>
<dbReference type="Pfam" id="PF03884">
    <property type="entry name" value="YacG"/>
    <property type="match status" value="1"/>
</dbReference>
<dbReference type="Proteomes" id="UP000270261">
    <property type="component" value="Unassembled WGS sequence"/>
</dbReference>
<protein>
    <recommendedName>
        <fullName evidence="3">DNA gyrase inhibitor YacG</fullName>
    </recommendedName>
</protein>
<comment type="cofactor">
    <cofactor evidence="3">
        <name>Zn(2+)</name>
        <dbReference type="ChEBI" id="CHEBI:29105"/>
    </cofactor>
    <text evidence="3">Binds 1 zinc ion.</text>
</comment>
<dbReference type="GO" id="GO:0008270">
    <property type="term" value="F:zinc ion binding"/>
    <property type="evidence" value="ECO:0007669"/>
    <property type="project" value="UniProtKB-UniRule"/>
</dbReference>
<comment type="caution">
    <text evidence="4">The sequence shown here is derived from an EMBL/GenBank/DDBJ whole genome shotgun (WGS) entry which is preliminary data.</text>
</comment>
<keyword evidence="2 3" id="KW-0862">Zinc</keyword>
<evidence type="ECO:0000256" key="3">
    <source>
        <dbReference type="HAMAP-Rule" id="MF_00649"/>
    </source>
</evidence>
<dbReference type="PANTHER" id="PTHR36150">
    <property type="entry name" value="DNA GYRASE INHIBITOR YACG"/>
    <property type="match status" value="1"/>
</dbReference>
<dbReference type="Gene3D" id="3.30.50.10">
    <property type="entry name" value="Erythroid Transcription Factor GATA-1, subunit A"/>
    <property type="match status" value="1"/>
</dbReference>
<dbReference type="GO" id="GO:0006355">
    <property type="term" value="P:regulation of DNA-templated transcription"/>
    <property type="evidence" value="ECO:0007669"/>
    <property type="project" value="InterPro"/>
</dbReference>
<accession>A0A426FL62</accession>
<proteinExistence type="inferred from homology"/>
<dbReference type="HAMAP" id="MF_00649">
    <property type="entry name" value="DNA_gyrase_inhibitor_YacG"/>
    <property type="match status" value="1"/>
</dbReference>
<evidence type="ECO:0000256" key="1">
    <source>
        <dbReference type="ARBA" id="ARBA00022723"/>
    </source>
</evidence>
<name>A0A426FL62_9BURK</name>
<feature type="binding site" evidence="3">
    <location>
        <position position="34"/>
    </location>
    <ligand>
        <name>Zn(2+)</name>
        <dbReference type="ChEBI" id="CHEBI:29105"/>
    </ligand>
</feature>
<comment type="subunit">
    <text evidence="3">Interacts with GyrB.</text>
</comment>
<feature type="binding site" evidence="3">
    <location>
        <position position="15"/>
    </location>
    <ligand>
        <name>Zn(2+)</name>
        <dbReference type="ChEBI" id="CHEBI:29105"/>
    </ligand>
</feature>
<comment type="function">
    <text evidence="3">Inhibits all the catalytic activities of DNA gyrase by preventing its interaction with DNA. Acts by binding directly to the C-terminal domain of GyrB, which probably disrupts DNA binding by the gyrase.</text>
</comment>
<comment type="similarity">
    <text evidence="3">Belongs to the DNA gyrase inhibitor YacG family.</text>
</comment>
<dbReference type="InterPro" id="IPR013088">
    <property type="entry name" value="Znf_NHR/GATA"/>
</dbReference>
<dbReference type="OrthoDB" id="9809663at2"/>
<dbReference type="GO" id="GO:0008657">
    <property type="term" value="F:DNA topoisomerase type II (double strand cut, ATP-hydrolyzing) inhibitor activity"/>
    <property type="evidence" value="ECO:0007669"/>
    <property type="project" value="UniProtKB-UniRule"/>
</dbReference>
<dbReference type="AlphaFoldDB" id="A0A426FL62"/>
<dbReference type="SUPFAM" id="SSF57716">
    <property type="entry name" value="Glucocorticoid receptor-like (DNA-binding domain)"/>
    <property type="match status" value="1"/>
</dbReference>
<reference evidence="4 5" key="1">
    <citation type="submission" date="2018-11" db="EMBL/GenBank/DDBJ databases">
        <title>Genome sequencing of Lautropia sp. KCOM 2505 (= ChDC F240).</title>
        <authorList>
            <person name="Kook J.-K."/>
            <person name="Park S.-N."/>
            <person name="Lim Y.K."/>
        </authorList>
    </citation>
    <scope>NUCLEOTIDE SEQUENCE [LARGE SCALE GENOMIC DNA]</scope>
    <source>
        <strain evidence="4 5">KCOM 2505</strain>
    </source>
</reference>
<keyword evidence="1 3" id="KW-0479">Metal-binding</keyword>
<gene>
    <name evidence="3 4" type="primary">yacG</name>
    <name evidence="4" type="ORF">EHV23_08240</name>
</gene>
<evidence type="ECO:0000313" key="4">
    <source>
        <dbReference type="EMBL" id="RRN43443.1"/>
    </source>
</evidence>
<feature type="binding site" evidence="3">
    <location>
        <position position="18"/>
    </location>
    <ligand>
        <name>Zn(2+)</name>
        <dbReference type="ChEBI" id="CHEBI:29105"/>
    </ligand>
</feature>
<dbReference type="InterPro" id="IPR005584">
    <property type="entry name" value="DNA_gyrase_inhibitor_YacG"/>
</dbReference>
<feature type="binding site" evidence="3">
    <location>
        <position position="38"/>
    </location>
    <ligand>
        <name>Zn(2+)</name>
        <dbReference type="ChEBI" id="CHEBI:29105"/>
    </ligand>
</feature>